<feature type="DNA-binding region" description="H-T-H motif" evidence="4">
    <location>
        <begin position="34"/>
        <end position="53"/>
    </location>
</feature>
<keyword evidence="7" id="KW-1185">Reference proteome</keyword>
<evidence type="ECO:0000313" key="6">
    <source>
        <dbReference type="EMBL" id="TNC23539.1"/>
    </source>
</evidence>
<evidence type="ECO:0000256" key="3">
    <source>
        <dbReference type="ARBA" id="ARBA00023163"/>
    </source>
</evidence>
<reference evidence="6 7" key="1">
    <citation type="submission" date="2019-06" db="EMBL/GenBank/DDBJ databases">
        <title>Amycolatopsis alkalitolerans sp. nov., isolated from Gastrodia elata Blume.</title>
        <authorList>
            <person name="Narsing Rao M.P."/>
            <person name="Li W.J."/>
        </authorList>
    </citation>
    <scope>NUCLEOTIDE SEQUENCE [LARGE SCALE GENOMIC DNA]</scope>
    <source>
        <strain evidence="6 7">SYSUP0005</strain>
    </source>
</reference>
<keyword evidence="2 4" id="KW-0238">DNA-binding</keyword>
<evidence type="ECO:0000256" key="1">
    <source>
        <dbReference type="ARBA" id="ARBA00023015"/>
    </source>
</evidence>
<dbReference type="OrthoDB" id="3813186at2"/>
<evidence type="ECO:0000256" key="4">
    <source>
        <dbReference type="PROSITE-ProRule" id="PRU00335"/>
    </source>
</evidence>
<sequence length="336" mass="35816">MVRLTRAETQERNRAKVLAAAREEFAERGFRDAKVDLIAERAELTRGAVYSNFPGKRALYFAVLADLAERASGPPDPQVGRTAQEAIGAFGRAWVARLDERSLGRDLIPEALSDDTVRGAFAELMEFGALLLALSWERLAPPETPPGAPPARLVRAARIVLTTLQGASWLTAAAPGFVEPFDMVSACEQLAGLALNDHWSPPPIQHLDVVDEPWTVADPADGVVAVLGLRRLSAAEQALRMGADVTVVVVASEPAELMPLARWMIAEVEGCLRQAFPGPPRVRVLFDETGALAAAAGADAGDTTELAVRLDGGRIVARASGPGACHAVTRARARRS</sequence>
<dbReference type="PRINTS" id="PR00455">
    <property type="entry name" value="HTHTETR"/>
</dbReference>
<keyword evidence="3" id="KW-0804">Transcription</keyword>
<feature type="domain" description="HTH tetR-type" evidence="5">
    <location>
        <begin position="11"/>
        <end position="71"/>
    </location>
</feature>
<dbReference type="InterPro" id="IPR001647">
    <property type="entry name" value="HTH_TetR"/>
</dbReference>
<gene>
    <name evidence="6" type="ORF">FG385_21160</name>
</gene>
<evidence type="ECO:0000259" key="5">
    <source>
        <dbReference type="PROSITE" id="PS50977"/>
    </source>
</evidence>
<proteinExistence type="predicted"/>
<dbReference type="Gene3D" id="1.10.357.10">
    <property type="entry name" value="Tetracycline Repressor, domain 2"/>
    <property type="match status" value="1"/>
</dbReference>
<dbReference type="Pfam" id="PF00440">
    <property type="entry name" value="TetR_N"/>
    <property type="match status" value="1"/>
</dbReference>
<dbReference type="RefSeq" id="WP_139098496.1">
    <property type="nucleotide sequence ID" value="NZ_VDFW01000019.1"/>
</dbReference>
<dbReference type="PANTHER" id="PTHR30055">
    <property type="entry name" value="HTH-TYPE TRANSCRIPTIONAL REGULATOR RUTR"/>
    <property type="match status" value="1"/>
</dbReference>
<dbReference type="GO" id="GO:0000976">
    <property type="term" value="F:transcription cis-regulatory region binding"/>
    <property type="evidence" value="ECO:0007669"/>
    <property type="project" value="TreeGrafter"/>
</dbReference>
<keyword evidence="1" id="KW-0805">Transcription regulation</keyword>
<name>A0A5C4LX67_9PSEU</name>
<dbReference type="EMBL" id="VDFW01000019">
    <property type="protein sequence ID" value="TNC23539.1"/>
    <property type="molecule type" value="Genomic_DNA"/>
</dbReference>
<dbReference type="GO" id="GO:0003700">
    <property type="term" value="F:DNA-binding transcription factor activity"/>
    <property type="evidence" value="ECO:0007669"/>
    <property type="project" value="TreeGrafter"/>
</dbReference>
<dbReference type="PANTHER" id="PTHR30055:SF234">
    <property type="entry name" value="HTH-TYPE TRANSCRIPTIONAL REGULATOR BETI"/>
    <property type="match status" value="1"/>
</dbReference>
<dbReference type="Proteomes" id="UP000305546">
    <property type="component" value="Unassembled WGS sequence"/>
</dbReference>
<evidence type="ECO:0000256" key="2">
    <source>
        <dbReference type="ARBA" id="ARBA00023125"/>
    </source>
</evidence>
<dbReference type="SUPFAM" id="SSF46689">
    <property type="entry name" value="Homeodomain-like"/>
    <property type="match status" value="1"/>
</dbReference>
<accession>A0A5C4LX67</accession>
<evidence type="ECO:0000313" key="7">
    <source>
        <dbReference type="Proteomes" id="UP000305546"/>
    </source>
</evidence>
<dbReference type="AlphaFoldDB" id="A0A5C4LX67"/>
<comment type="caution">
    <text evidence="6">The sequence shown here is derived from an EMBL/GenBank/DDBJ whole genome shotgun (WGS) entry which is preliminary data.</text>
</comment>
<dbReference type="InterPro" id="IPR009057">
    <property type="entry name" value="Homeodomain-like_sf"/>
</dbReference>
<organism evidence="6 7">
    <name type="scientific">Amycolatopsis alkalitolerans</name>
    <dbReference type="NCBI Taxonomy" id="2547244"/>
    <lineage>
        <taxon>Bacteria</taxon>
        <taxon>Bacillati</taxon>
        <taxon>Actinomycetota</taxon>
        <taxon>Actinomycetes</taxon>
        <taxon>Pseudonocardiales</taxon>
        <taxon>Pseudonocardiaceae</taxon>
        <taxon>Amycolatopsis</taxon>
    </lineage>
</organism>
<protein>
    <submittedName>
        <fullName evidence="6">TetR/AcrR family transcriptional regulator</fullName>
    </submittedName>
</protein>
<dbReference type="PROSITE" id="PS50977">
    <property type="entry name" value="HTH_TETR_2"/>
    <property type="match status" value="1"/>
</dbReference>
<dbReference type="InterPro" id="IPR050109">
    <property type="entry name" value="HTH-type_TetR-like_transc_reg"/>
</dbReference>